<reference evidence="1" key="2">
    <citation type="submission" date="2022-12" db="EMBL/GenBank/DDBJ databases">
        <authorList>
            <person name="Sun Q."/>
            <person name="Zhou Y."/>
        </authorList>
    </citation>
    <scope>NUCLEOTIDE SEQUENCE</scope>
    <source>
        <strain evidence="1">CGMCC 1.15034</strain>
    </source>
</reference>
<proteinExistence type="predicted"/>
<organism evidence="1 2">
    <name type="scientific">Bradyrhizobium guangdongense</name>
    <dbReference type="NCBI Taxonomy" id="1325090"/>
    <lineage>
        <taxon>Bacteria</taxon>
        <taxon>Pseudomonadati</taxon>
        <taxon>Pseudomonadota</taxon>
        <taxon>Alphaproteobacteria</taxon>
        <taxon>Hyphomicrobiales</taxon>
        <taxon>Nitrobacteraceae</taxon>
        <taxon>Bradyrhizobium</taxon>
    </lineage>
</organism>
<name>A0AA87WAG2_9BRAD</name>
<comment type="caution">
    <text evidence="1">The sequence shown here is derived from an EMBL/GenBank/DDBJ whole genome shotgun (WGS) entry which is preliminary data.</text>
</comment>
<sequence>MGRLYWPLPVERTAEAIDDAAQQIGTDRNFLHSPGRNHFRTARHAYHVADWREQYSIRQQTDHLRIK</sequence>
<reference evidence="1" key="1">
    <citation type="journal article" date="2014" name="Int. J. Syst. Evol. Microbiol.">
        <title>Complete genome sequence of Corynebacterium casei LMG S-19264T (=DSM 44701T), isolated from a smear-ripened cheese.</title>
        <authorList>
            <consortium name="US DOE Joint Genome Institute (JGI-PGF)"/>
            <person name="Walter F."/>
            <person name="Albersmeier A."/>
            <person name="Kalinowski J."/>
            <person name="Ruckert C."/>
        </authorList>
    </citation>
    <scope>NUCLEOTIDE SEQUENCE</scope>
    <source>
        <strain evidence="1">CGMCC 1.15034</strain>
    </source>
</reference>
<dbReference type="AlphaFoldDB" id="A0AA87WAG2"/>
<accession>A0AA87WAG2</accession>
<dbReference type="Proteomes" id="UP000625079">
    <property type="component" value="Unassembled WGS sequence"/>
</dbReference>
<gene>
    <name evidence="1" type="ORF">GCM10010987_46010</name>
</gene>
<dbReference type="EMBL" id="BMHC01000010">
    <property type="protein sequence ID" value="GGI27760.1"/>
    <property type="molecule type" value="Genomic_DNA"/>
</dbReference>
<evidence type="ECO:0000313" key="2">
    <source>
        <dbReference type="Proteomes" id="UP000625079"/>
    </source>
</evidence>
<evidence type="ECO:0000313" key="1">
    <source>
        <dbReference type="EMBL" id="GGI27760.1"/>
    </source>
</evidence>
<protein>
    <submittedName>
        <fullName evidence="1">Uncharacterized protein</fullName>
    </submittedName>
</protein>